<comment type="caution">
    <text evidence="1">The sequence shown here is derived from an EMBL/GenBank/DDBJ whole genome shotgun (WGS) entry which is preliminary data.</text>
</comment>
<dbReference type="EMBL" id="JANBPW010001041">
    <property type="protein sequence ID" value="KAJ1946481.1"/>
    <property type="molecule type" value="Genomic_DNA"/>
</dbReference>
<evidence type="ECO:0000313" key="1">
    <source>
        <dbReference type="EMBL" id="KAJ1946481.1"/>
    </source>
</evidence>
<proteinExistence type="predicted"/>
<organism evidence="1 2">
    <name type="scientific">Linderina macrospora</name>
    <dbReference type="NCBI Taxonomy" id="4868"/>
    <lineage>
        <taxon>Eukaryota</taxon>
        <taxon>Fungi</taxon>
        <taxon>Fungi incertae sedis</taxon>
        <taxon>Zoopagomycota</taxon>
        <taxon>Kickxellomycotina</taxon>
        <taxon>Kickxellomycetes</taxon>
        <taxon>Kickxellales</taxon>
        <taxon>Kickxellaceae</taxon>
        <taxon>Linderina</taxon>
    </lineage>
</organism>
<dbReference type="Proteomes" id="UP001150603">
    <property type="component" value="Unassembled WGS sequence"/>
</dbReference>
<name>A0ACC1JCA0_9FUNG</name>
<reference evidence="1" key="1">
    <citation type="submission" date="2022-07" db="EMBL/GenBank/DDBJ databases">
        <title>Phylogenomic reconstructions and comparative analyses of Kickxellomycotina fungi.</title>
        <authorList>
            <person name="Reynolds N.K."/>
            <person name="Stajich J.E."/>
            <person name="Barry K."/>
            <person name="Grigoriev I.V."/>
            <person name="Crous P."/>
            <person name="Smith M.E."/>
        </authorList>
    </citation>
    <scope>NUCLEOTIDE SEQUENCE</scope>
    <source>
        <strain evidence="1">NRRL 5244</strain>
    </source>
</reference>
<gene>
    <name evidence="1" type="ORF">FBU59_002019</name>
</gene>
<evidence type="ECO:0000313" key="2">
    <source>
        <dbReference type="Proteomes" id="UP001150603"/>
    </source>
</evidence>
<sequence>MAPQFWYRVVCRLSIRVAYESVVFLPKSTMRVSGVAKNERSKKLEEVLTTELRREIERS</sequence>
<accession>A0ACC1JCA0</accession>
<keyword evidence="2" id="KW-1185">Reference proteome</keyword>
<protein>
    <submittedName>
        <fullName evidence="1">Uncharacterized protein</fullName>
    </submittedName>
</protein>